<dbReference type="AlphaFoldDB" id="W4UU90"/>
<dbReference type="InterPro" id="IPR032211">
    <property type="entry name" value="DUF5030"/>
</dbReference>
<dbReference type="RefSeq" id="WP_044162643.1">
    <property type="nucleotide sequence ID" value="NZ_BAIV01000014.1"/>
</dbReference>
<protein>
    <submittedName>
        <fullName evidence="1">Uncharacterized protein</fullName>
    </submittedName>
</protein>
<evidence type="ECO:0000313" key="2">
    <source>
        <dbReference type="Proteomes" id="UP000019131"/>
    </source>
</evidence>
<dbReference type="STRING" id="1445607.JCM10512_2515"/>
<organism evidence="1 2">
    <name type="scientific">Bacteroides reticulotermitis JCM 10512</name>
    <dbReference type="NCBI Taxonomy" id="1445607"/>
    <lineage>
        <taxon>Bacteria</taxon>
        <taxon>Pseudomonadati</taxon>
        <taxon>Bacteroidota</taxon>
        <taxon>Bacteroidia</taxon>
        <taxon>Bacteroidales</taxon>
        <taxon>Bacteroidaceae</taxon>
        <taxon>Bacteroides</taxon>
    </lineage>
</organism>
<dbReference type="OrthoDB" id="1053915at2"/>
<name>W4UU90_9BACE</name>
<comment type="caution">
    <text evidence="1">The sequence shown here is derived from an EMBL/GenBank/DDBJ whole genome shotgun (WGS) entry which is preliminary data.</text>
</comment>
<accession>W4UU90</accession>
<sequence length="322" mass="37325">MDMSANIPRKMRIAIRINSFVYMQRITCLIICFWFNGNVCSQKPVNRTAIDTVSVKEMVAYFNKGKQPSRPLNYYDAIERVCEANIARLVVSPVLIKNLDMPATNFHAIWENYYSQLVLKKILPIGMSEARAEEVFSMLLKKYGGSREKGVFASWFTGTLNALICPYNLYGEWVSREKTILTVDRGYITSVDPCGIPRGSLHNCGNGVHINDGCWNRDLPEIKCLEKFIRDNYDPVFTFFQKDYSLLLFTDLSGKSYVHILRPEKMGWFDRRVVSELERTINELPVGSFRYLETLDGRIFQGRYLKATYSYRGGWDLRDYIH</sequence>
<proteinExistence type="predicted"/>
<evidence type="ECO:0000313" key="1">
    <source>
        <dbReference type="EMBL" id="GAE84188.1"/>
    </source>
</evidence>
<dbReference type="Proteomes" id="UP000019131">
    <property type="component" value="Unassembled WGS sequence"/>
</dbReference>
<keyword evidence="2" id="KW-1185">Reference proteome</keyword>
<gene>
    <name evidence="1" type="ORF">JCM10512_2515</name>
</gene>
<dbReference type="EMBL" id="BAIV01000014">
    <property type="protein sequence ID" value="GAE84188.1"/>
    <property type="molecule type" value="Genomic_DNA"/>
</dbReference>
<dbReference type="Pfam" id="PF16433">
    <property type="entry name" value="DUF5030"/>
    <property type="match status" value="1"/>
</dbReference>
<reference evidence="1 2" key="1">
    <citation type="journal article" date="2014" name="Genome Announc.">
        <title>Draft Genome Sequence of Bacteroides reticulotermitis Strain JCM 10512T, Isolated from the Gut of a Termite.</title>
        <authorList>
            <person name="Yuki M."/>
            <person name="Oshima K."/>
            <person name="Suda W."/>
            <person name="Sakamoto M."/>
            <person name="Iida T."/>
            <person name="Hattori M."/>
            <person name="Ohkuma M."/>
        </authorList>
    </citation>
    <scope>NUCLEOTIDE SEQUENCE [LARGE SCALE GENOMIC DNA]</scope>
    <source>
        <strain evidence="1 2">JCM 10512</strain>
    </source>
</reference>